<evidence type="ECO:0000313" key="1">
    <source>
        <dbReference type="EMBL" id="CAB4122677.1"/>
    </source>
</evidence>
<gene>
    <name evidence="1" type="ORF">UFOVP37_43</name>
</gene>
<reference evidence="1" key="1">
    <citation type="submission" date="2020-04" db="EMBL/GenBank/DDBJ databases">
        <authorList>
            <person name="Chiriac C."/>
            <person name="Salcher M."/>
            <person name="Ghai R."/>
            <person name="Kavagutti S V."/>
        </authorList>
    </citation>
    <scope>NUCLEOTIDE SEQUENCE</scope>
</reference>
<organism evidence="1">
    <name type="scientific">uncultured Caudovirales phage</name>
    <dbReference type="NCBI Taxonomy" id="2100421"/>
    <lineage>
        <taxon>Viruses</taxon>
        <taxon>Duplodnaviria</taxon>
        <taxon>Heunggongvirae</taxon>
        <taxon>Uroviricota</taxon>
        <taxon>Caudoviricetes</taxon>
        <taxon>Peduoviridae</taxon>
        <taxon>Maltschvirus</taxon>
        <taxon>Maltschvirus maltsch</taxon>
    </lineage>
</organism>
<proteinExistence type="predicted"/>
<accession>A0A6J5KP58</accession>
<sequence length="868" mass="84551">MAQVPSNLIPVSITQLPVSMTTSADVLLVGVYQGNTYKFRAGDLLQVAGVPTSRQVIAGTGLTGGGALSSNVTLSVAPGGIGTTLLAASGVTPGVYGDGTNVPQFTVDATGRVVAATSVPLSISGYVPTSRQVIAGNGLTGGGALTSNVTLAVNYGGTPLAGSNAGSAGTALTVSRSDHRHPAVDLSDDTQVDNILGLQSGGTARSLVMQPGAVIWSGSDGLYVGPAGVSGQVLVSGGTAAPTWGSAVVLAPQTANTIFAGPTTGSAANPTFRAMVNADLPASGVVANTYGSGALVPVLVVNNKGVITGASSTAVTPAWSNVTGTPTTIAGYGITDGVTLTGTQTLTNKTIDASLNTLSNISNASLTNSSITINGSSVSLGGSITVTATASAALTIGTGLSGTSYNGSTAVTIANTGVLSWSGGTTGLTPATATTGAVTLAGTLVLANGGTGATDAAGARTNLGVTATGADTTYLYRANNLSDLASASTARTNLGLGTMAVQNATGVAITGGTESGVTHSGDTIGTYLDYTSVSAPSFVEGRMWYDSTAKSLAYYNDVSSAVVHIGQDLQLKVINNTGSTIANGAPVYITGVSSGQTYPNIALAKADVASTAAVIGLTNGAIANGAVGYVTAQGGIDNVNTGSFTVGQVLYLSPYSAGQLMNTIPPTGITVQVGVVSFVNSSTGRIYVKQTTPLSVPASIITGTVAIANGGTGASTAAAAITALTGTQTAGRYLRSDGTNAALDAIQAADVPTLNQNTTGTAANVTGVVAVANGGTGVATLSGLAYGNGTSAFTAATAAQVVAVIGTTAVTNATNATNTGTTADSTNATNYLVFKSATTGNLPELVNSGLTVNPSTGKITGGISGGTF</sequence>
<name>A0A6J5KP58_9CAUD</name>
<protein>
    <submittedName>
        <fullName evidence="1">Uncharacterized protein</fullName>
    </submittedName>
</protein>
<dbReference type="EMBL" id="LR796163">
    <property type="protein sequence ID" value="CAB4122677.1"/>
    <property type="molecule type" value="Genomic_DNA"/>
</dbReference>